<dbReference type="Gene3D" id="3.40.50.1820">
    <property type="entry name" value="alpha/beta hydrolase"/>
    <property type="match status" value="1"/>
</dbReference>
<dbReference type="RefSeq" id="XP_002479877.1">
    <property type="nucleotide sequence ID" value="XM_002479832.1"/>
</dbReference>
<dbReference type="Gene3D" id="3.40.50.300">
    <property type="entry name" value="P-loop containing nucleotide triphosphate hydrolases"/>
    <property type="match status" value="1"/>
</dbReference>
<dbReference type="RefSeq" id="XP_002479876.1">
    <property type="nucleotide sequence ID" value="XM_002479831.1"/>
</dbReference>
<dbReference type="InterPro" id="IPR027417">
    <property type="entry name" value="P-loop_NTPase"/>
</dbReference>
<feature type="compositionally biased region" description="Low complexity" evidence="1">
    <location>
        <begin position="922"/>
        <end position="931"/>
    </location>
</feature>
<dbReference type="GeneID" id="8109658"/>
<feature type="compositionally biased region" description="Low complexity" evidence="1">
    <location>
        <begin position="1097"/>
        <end position="1108"/>
    </location>
</feature>
<dbReference type="PANTHER" id="PTHR48187:SF2">
    <property type="entry name" value="LD21810P"/>
    <property type="match status" value="1"/>
</dbReference>
<keyword evidence="4" id="KW-1185">Reference proteome</keyword>
<dbReference type="PANTHER" id="PTHR48187">
    <property type="entry name" value="LD21810P"/>
    <property type="match status" value="1"/>
</dbReference>
<feature type="region of interest" description="Disordered" evidence="1">
    <location>
        <begin position="985"/>
        <end position="1320"/>
    </location>
</feature>
<dbReference type="GO" id="GO:0043531">
    <property type="term" value="F:ADP binding"/>
    <property type="evidence" value="ECO:0007669"/>
    <property type="project" value="InterPro"/>
</dbReference>
<evidence type="ECO:0000313" key="3">
    <source>
        <dbReference type="EMBL" id="EED19442.1"/>
    </source>
</evidence>
<feature type="compositionally biased region" description="Gly residues" evidence="1">
    <location>
        <begin position="1546"/>
        <end position="1555"/>
    </location>
</feature>
<accession>B8M6I0</accession>
<feature type="compositionally biased region" description="Basic and acidic residues" evidence="1">
    <location>
        <begin position="1186"/>
        <end position="1196"/>
    </location>
</feature>
<reference evidence="4" key="2">
    <citation type="journal article" date="2015" name="Genome Announc.">
        <title>Genome sequence of the AIDS-associated pathogen Penicillium marneffei (ATCC18224) and its near taxonomic relative Talaromyces stipitatus (ATCC10500).</title>
        <authorList>
            <person name="Nierman W.C."/>
            <person name="Fedorova-Abrams N.D."/>
            <person name="Andrianopoulos A."/>
        </authorList>
    </citation>
    <scope>NUCLEOTIDE SEQUENCE [LARGE SCALE GENOMIC DNA]</scope>
    <source>
        <strain evidence="4">ATCC 10500 / CBS 375.48 / QM 6759 / NRRL 1006</strain>
    </source>
</reference>
<dbReference type="VEuPathDB" id="FungiDB:TSTA_027390"/>
<dbReference type="Proteomes" id="UP000001745">
    <property type="component" value="Unassembled WGS sequence"/>
</dbReference>
<feature type="region of interest" description="Disordered" evidence="1">
    <location>
        <begin position="305"/>
        <end position="326"/>
    </location>
</feature>
<proteinExistence type="predicted"/>
<feature type="compositionally biased region" description="Basic and acidic residues" evidence="1">
    <location>
        <begin position="985"/>
        <end position="1000"/>
    </location>
</feature>
<feature type="compositionally biased region" description="Polar residues" evidence="1">
    <location>
        <begin position="314"/>
        <end position="324"/>
    </location>
</feature>
<feature type="compositionally biased region" description="Polar residues" evidence="1">
    <location>
        <begin position="1238"/>
        <end position="1247"/>
    </location>
</feature>
<dbReference type="SUPFAM" id="SSF53474">
    <property type="entry name" value="alpha/beta-Hydrolases"/>
    <property type="match status" value="1"/>
</dbReference>
<dbReference type="eggNOG" id="KOG2029">
    <property type="taxonomic scope" value="Eukaryota"/>
</dbReference>
<dbReference type="InParanoid" id="B8M6I0"/>
<dbReference type="SUPFAM" id="SSF52540">
    <property type="entry name" value="P-loop containing nucleoside triphosphate hydrolases"/>
    <property type="match status" value="1"/>
</dbReference>
<gene>
    <name evidence="3" type="ORF">TSTA_027390</name>
</gene>
<protein>
    <submittedName>
        <fullName evidence="3">LipA and NB-ARC domain protein</fullName>
    </submittedName>
</protein>
<dbReference type="InterPro" id="IPR029058">
    <property type="entry name" value="AB_hydrolase_fold"/>
</dbReference>
<dbReference type="OrthoDB" id="5086500at2759"/>
<evidence type="ECO:0000259" key="2">
    <source>
        <dbReference type="Pfam" id="PF13401"/>
    </source>
</evidence>
<organism evidence="3 4">
    <name type="scientific">Talaromyces stipitatus (strain ATCC 10500 / CBS 375.48 / QM 6759 / NRRL 1006)</name>
    <name type="common">Penicillium stipitatum</name>
    <dbReference type="NCBI Taxonomy" id="441959"/>
    <lineage>
        <taxon>Eukaryota</taxon>
        <taxon>Fungi</taxon>
        <taxon>Dikarya</taxon>
        <taxon>Ascomycota</taxon>
        <taxon>Pezizomycotina</taxon>
        <taxon>Eurotiomycetes</taxon>
        <taxon>Eurotiomycetidae</taxon>
        <taxon>Eurotiales</taxon>
        <taxon>Trichocomaceae</taxon>
        <taxon>Talaromyces</taxon>
        <taxon>Talaromyces sect. Talaromyces</taxon>
    </lineage>
</organism>
<dbReference type="HOGENOM" id="CLU_001668_1_0_1"/>
<feature type="compositionally biased region" description="Basic and acidic residues" evidence="1">
    <location>
        <begin position="1127"/>
        <end position="1140"/>
    </location>
</feature>
<dbReference type="EMBL" id="EQ962654">
    <property type="protein sequence ID" value="EED19442.1"/>
    <property type="molecule type" value="Genomic_DNA"/>
</dbReference>
<feature type="compositionally biased region" description="Polar residues" evidence="1">
    <location>
        <begin position="1364"/>
        <end position="1374"/>
    </location>
</feature>
<feature type="compositionally biased region" description="Polar residues" evidence="1">
    <location>
        <begin position="1160"/>
        <end position="1180"/>
    </location>
</feature>
<reference evidence="3" key="1">
    <citation type="submission" date="2007-10" db="EMBL/GenBank/DDBJ databases">
        <authorList>
            <person name="Zhao H."/>
            <person name="Waite J.H."/>
        </authorList>
    </citation>
    <scope>NUCLEOTIDE SEQUENCE</scope>
    <source>
        <strain evidence="3">ATCC 10500</strain>
    </source>
</reference>
<feature type="compositionally biased region" description="Low complexity" evidence="1">
    <location>
        <begin position="1024"/>
        <end position="1033"/>
    </location>
</feature>
<evidence type="ECO:0000256" key="1">
    <source>
        <dbReference type="SAM" id="MobiDB-lite"/>
    </source>
</evidence>
<dbReference type="InterPro" id="IPR049945">
    <property type="entry name" value="AAA_22"/>
</dbReference>
<dbReference type="EMBL" id="EQ962654">
    <property type="protein sequence ID" value="EED19443.1"/>
    <property type="molecule type" value="Genomic_DNA"/>
</dbReference>
<name>B8M6I0_TALSN</name>
<dbReference type="Pfam" id="PF13401">
    <property type="entry name" value="AAA_22"/>
    <property type="match status" value="1"/>
</dbReference>
<sequence>MPAARKIRQYGLTELYISAPEKSVEVDVVLVHGLNGHPKDTWTSKSGDVFWPVDILPEFLGSSKVRILTYGYNANVAAFTDGASKDRIHHHAETLASELYANRSLRGCLERPIIFVCHSLGGLVVKRCMIACRNHESDKLRHLRSIYVSTFGILFLGTPHTGSDVAKWGLLLQKICSAVFPKKFMDTSPQLVEALKSNNEVLQNINRLFNDFFSRFHVYFFHETKPLDMKGTREFIVDESSAAPEIEGAERMGIEADHSSMVKFEDDCSPGFEAVAEAIIRYSREAPPVVSGRWKEEKAHVQLQNRSKADELTRSSVHISQEAQQEADIRMGRTPQYFLTDSGGPPSLMTAYENEIASQYSQTTSNSVPNLPLAPIFADDHTPRMAQSVGILPPPPQRGPLFVVPPGFHPNAIFVGMQKELNELHVRLFNTKKREERASAVLICGGPGSGKSHLAREYVHRYRDDFPGGIFWIDAKSALSMSTCYWDVAQAAALATTSTDANIFVEQVRHWFESREEWLIVFDGLNFDEDSQLNAFKKYLPFRKNTSIIYTAVDRTLAKKQRLFEPYRLMVRPLKTDHARELLFNDLDIEKPTPEQYKKATEIVHYYQGLPLAIHAIAHRLTATRKPIERYHLNSHLTDQRLAEPFMGIMQDLRTHEHFEAMNLINLLAFFGHHVPVGMISWGRPALEGQNLPILTSSRPGEPGDLDTTLGVLIQYGLIERTSDSYFGKSLRHDIKSESPEGEYSGSESFTESMTASGVYQNAIDVVKIHSVVQAFFRDELKIVDGKNKQQVTDGDASQQQTTKSDGKPAQHHNRGSQPVISFYAWWLLNATRVFCKSYEVARYRMFRDRTGCLFVKDLREYETHAERLMYHYRKIDNISIVKETKQLLKDTVKDIRVEIGKISPNTSEESFRHGKSIFDRSSSSSSGPSSLEDSMASHRSTWNEADWESIMVQSPLELTNPYPNPPRDPYHLTLASMYRQKLEEQNDGYLSDREADSRTKSRRSSADSSRYSHNTEMPPPAAPVVSVDGPAPVVVPTPAPGEGEGEGEAGWETVQRKKKGSKSQDSPKKRPRFRGRLRDLGSFRPSPITKMSSAQGEGSMSRISSGSSDRRNPTPTNAKEMLASFHKPDARKQVEHTDQKSNQSPWILPVVSPPATEPSAENPSQSAPSILCRRNNSWSKPRPKSTIENRSDLQAELRSSSGQSSSIPSPALVDIGRDHRLNRLSHSDPSLVRGERSSPNINSAPGSRNHSRNSSSRTLIPFNREYLRNSMPPPPPPLPSQSSKLNPTHPDFAPRLSTTNLSAGNLRHAPVPEAGDAQVRNNRIRQQVPEVYQASLISTSPPRQAMPGGYTSEPLSAAMSRDPSGQSRSSWQTDPVPVTHQLPPQPPVAYASQLPTSPTYTVVYAPQSNTAGQAAAYAVPIAAPAPLEYLTTRFDYGGEPDTANGGSIINSPAVNQSIFFGEHEVDVDEARRRVMDWNQHQSPAVMYDARTGQPFLAAPRMQAQRSDPGTVLSLPVAAVPLQVPITNIAGRSRSGSSPDPVYSGIGLGLGIDPR</sequence>
<feature type="domain" description="ORC1/DEAH AAA+ ATPase" evidence="2">
    <location>
        <begin position="436"/>
        <end position="550"/>
    </location>
</feature>
<feature type="region of interest" description="Disordered" evidence="1">
    <location>
        <begin position="1531"/>
        <end position="1555"/>
    </location>
</feature>
<feature type="compositionally biased region" description="Low complexity" evidence="1">
    <location>
        <begin position="1200"/>
        <end position="1210"/>
    </location>
</feature>
<feature type="region of interest" description="Disordered" evidence="1">
    <location>
        <begin position="907"/>
        <end position="938"/>
    </location>
</feature>
<evidence type="ECO:0000313" key="4">
    <source>
        <dbReference type="Proteomes" id="UP000001745"/>
    </source>
</evidence>
<feature type="region of interest" description="Disordered" evidence="1">
    <location>
        <begin position="1340"/>
        <end position="1375"/>
    </location>
</feature>
<feature type="region of interest" description="Disordered" evidence="1">
    <location>
        <begin position="788"/>
        <end position="815"/>
    </location>
</feature>
<feature type="compositionally biased region" description="Polar residues" evidence="1">
    <location>
        <begin position="789"/>
        <end position="804"/>
    </location>
</feature>
<feature type="compositionally biased region" description="Basic and acidic residues" evidence="1">
    <location>
        <begin position="910"/>
        <end position="919"/>
    </location>
</feature>